<comment type="caution">
    <text evidence="1">The sequence shown here is derived from an EMBL/GenBank/DDBJ whole genome shotgun (WGS) entry which is preliminary data.</text>
</comment>
<dbReference type="InterPro" id="IPR011990">
    <property type="entry name" value="TPR-like_helical_dom_sf"/>
</dbReference>
<sequence length="365" mass="40232">MASLRLLRVLGQDRVGPALLSVARPSHWRYVARRSRCRFTISAALSHSVSGDHVNLHELVSQGRYCEAVDEWERAKEEGVADSALYTSVMKMAAQVGGVEAVQSVKEDMESQGWSMDHSCSLHYLGCVAKEGHVRDGVKFVKSSHLKEDPSFLAECADLLADIAHLQAALDVCSLFPSPSSHSPSSPSPHSHHIPLLTVQLETLGRLGRETEIEELVERVCGDSVFPEVQTAMANAWCLAGRQARALEILKGLRSRNHHIPVKSLALLLESAQGDENYTLAAEACSLFWNKSTAQPGDEAILSSPTCLSHHTSYHCRAITAASYLQAFAHRDTTNVEEGASGQLRSFLERNFFQELLHHRYLPHP</sequence>
<accession>A0AA35TSD7</accession>
<evidence type="ECO:0000313" key="2">
    <source>
        <dbReference type="Proteomes" id="UP001174909"/>
    </source>
</evidence>
<reference evidence="1" key="1">
    <citation type="submission" date="2023-03" db="EMBL/GenBank/DDBJ databases">
        <authorList>
            <person name="Steffen K."/>
            <person name="Cardenas P."/>
        </authorList>
    </citation>
    <scope>NUCLEOTIDE SEQUENCE</scope>
</reference>
<evidence type="ECO:0000313" key="1">
    <source>
        <dbReference type="EMBL" id="CAI8053593.1"/>
    </source>
</evidence>
<protein>
    <submittedName>
        <fullName evidence="1">Uncharacterized protein</fullName>
    </submittedName>
</protein>
<dbReference type="EMBL" id="CASHTH010004106">
    <property type="protein sequence ID" value="CAI8053593.1"/>
    <property type="molecule type" value="Genomic_DNA"/>
</dbReference>
<keyword evidence="2" id="KW-1185">Reference proteome</keyword>
<dbReference type="Proteomes" id="UP001174909">
    <property type="component" value="Unassembled WGS sequence"/>
</dbReference>
<dbReference type="Gene3D" id="1.25.40.10">
    <property type="entry name" value="Tetratricopeptide repeat domain"/>
    <property type="match status" value="1"/>
</dbReference>
<organism evidence="1 2">
    <name type="scientific">Geodia barretti</name>
    <name type="common">Barrett's horny sponge</name>
    <dbReference type="NCBI Taxonomy" id="519541"/>
    <lineage>
        <taxon>Eukaryota</taxon>
        <taxon>Metazoa</taxon>
        <taxon>Porifera</taxon>
        <taxon>Demospongiae</taxon>
        <taxon>Heteroscleromorpha</taxon>
        <taxon>Tetractinellida</taxon>
        <taxon>Astrophorina</taxon>
        <taxon>Geodiidae</taxon>
        <taxon>Geodia</taxon>
    </lineage>
</organism>
<name>A0AA35TSD7_GEOBA</name>
<proteinExistence type="predicted"/>
<dbReference type="AlphaFoldDB" id="A0AA35TSD7"/>
<gene>
    <name evidence="1" type="ORF">GBAR_LOCUS29307</name>
</gene>